<keyword evidence="1" id="KW-0472">Membrane</keyword>
<sequence length="191" mass="20688">MALASPSPGRGKPHGVGRQVTTFADSAAPVHCPGHPTLAEIAQRQHEIQAWEALNVGGYRFAKPGTIIGSLISALLVVLAVTPIPPNWPWDIPTMIVAIFTAVATVTCGLLWFDNPHPVPRPESLTIVPFTRAENLRLMADQPVETYRAICACPGCGDASAHLIREPVKDEPDWAMVTRRCAVCEREWAQA</sequence>
<dbReference type="STRING" id="244292.ABW17_09430"/>
<dbReference type="EMBL" id="LQPH01000128">
    <property type="protein sequence ID" value="ORW21061.1"/>
    <property type="molecule type" value="Genomic_DNA"/>
</dbReference>
<feature type="transmembrane region" description="Helical" evidence="1">
    <location>
        <begin position="67"/>
        <end position="86"/>
    </location>
</feature>
<protein>
    <submittedName>
        <fullName evidence="2">Uncharacterized protein</fullName>
    </submittedName>
</protein>
<dbReference type="Proteomes" id="UP000193781">
    <property type="component" value="Unassembled WGS sequence"/>
</dbReference>
<evidence type="ECO:0000313" key="2">
    <source>
        <dbReference type="EMBL" id="ORW21061.1"/>
    </source>
</evidence>
<feature type="transmembrane region" description="Helical" evidence="1">
    <location>
        <begin position="92"/>
        <end position="113"/>
    </location>
</feature>
<keyword evidence="3" id="KW-1185">Reference proteome</keyword>
<evidence type="ECO:0000313" key="3">
    <source>
        <dbReference type="Proteomes" id="UP000193781"/>
    </source>
</evidence>
<gene>
    <name evidence="2" type="ORF">AWC17_06850</name>
</gene>
<evidence type="ECO:0000256" key="1">
    <source>
        <dbReference type="SAM" id="Phobius"/>
    </source>
</evidence>
<reference evidence="2 3" key="1">
    <citation type="submission" date="2016-01" db="EMBL/GenBank/DDBJ databases">
        <title>The new phylogeny of the genus Mycobacterium.</title>
        <authorList>
            <person name="Tarcisio F."/>
            <person name="Conor M."/>
            <person name="Antonella G."/>
            <person name="Elisabetta G."/>
            <person name="Giulia F.S."/>
            <person name="Sara T."/>
            <person name="Anna F."/>
            <person name="Clotilde B."/>
            <person name="Roberto B."/>
            <person name="Veronica D.S."/>
            <person name="Fabio R."/>
            <person name="Monica P."/>
            <person name="Olivier J."/>
            <person name="Enrico T."/>
            <person name="Nicola S."/>
        </authorList>
    </citation>
    <scope>NUCLEOTIDE SEQUENCE [LARGE SCALE GENOMIC DNA]</scope>
    <source>
        <strain evidence="2 3">DSM 44803</strain>
    </source>
</reference>
<keyword evidence="1" id="KW-1133">Transmembrane helix</keyword>
<name>A0A0F5NFI5_9MYCO</name>
<proteinExistence type="predicted"/>
<accession>A0A0F5NFI5</accession>
<dbReference type="RefSeq" id="WP_046182784.1">
    <property type="nucleotide sequence ID" value="NZ_JACKSS010000018.1"/>
</dbReference>
<dbReference type="AlphaFoldDB" id="A0A0F5NFI5"/>
<organism evidence="2 3">
    <name type="scientific">Mycobacterium nebraskense</name>
    <dbReference type="NCBI Taxonomy" id="244292"/>
    <lineage>
        <taxon>Bacteria</taxon>
        <taxon>Bacillati</taxon>
        <taxon>Actinomycetota</taxon>
        <taxon>Actinomycetes</taxon>
        <taxon>Mycobacteriales</taxon>
        <taxon>Mycobacteriaceae</taxon>
        <taxon>Mycobacterium</taxon>
    </lineage>
</organism>
<keyword evidence="1" id="KW-0812">Transmembrane</keyword>
<dbReference type="OrthoDB" id="4715691at2"/>
<comment type="caution">
    <text evidence="2">The sequence shown here is derived from an EMBL/GenBank/DDBJ whole genome shotgun (WGS) entry which is preliminary data.</text>
</comment>